<dbReference type="EMBL" id="CAJGYM010000062">
    <property type="protein sequence ID" value="CAD6195891.1"/>
    <property type="molecule type" value="Genomic_DNA"/>
</dbReference>
<keyword evidence="2" id="KW-0732">Signal</keyword>
<dbReference type="PANTHER" id="PTHR33995">
    <property type="entry name" value="PROTEIN CBG18546"/>
    <property type="match status" value="1"/>
</dbReference>
<evidence type="ECO:0000313" key="3">
    <source>
        <dbReference type="EMBL" id="CAD6195891.1"/>
    </source>
</evidence>
<dbReference type="InterPro" id="IPR029034">
    <property type="entry name" value="Cystine-knot_cytokine"/>
</dbReference>
<feature type="signal peptide" evidence="2">
    <location>
        <begin position="1"/>
        <end position="18"/>
    </location>
</feature>
<protein>
    <submittedName>
        <fullName evidence="3">Uncharacterized protein</fullName>
    </submittedName>
</protein>
<feature type="chain" id="PRO_5035750619" evidence="2">
    <location>
        <begin position="19"/>
        <end position="379"/>
    </location>
</feature>
<gene>
    <name evidence="3" type="ORF">CAUJ_LOCUS11809</name>
</gene>
<organism evidence="3 4">
    <name type="scientific">Caenorhabditis auriculariae</name>
    <dbReference type="NCBI Taxonomy" id="2777116"/>
    <lineage>
        <taxon>Eukaryota</taxon>
        <taxon>Metazoa</taxon>
        <taxon>Ecdysozoa</taxon>
        <taxon>Nematoda</taxon>
        <taxon>Chromadorea</taxon>
        <taxon>Rhabditida</taxon>
        <taxon>Rhabditina</taxon>
        <taxon>Rhabditomorpha</taxon>
        <taxon>Rhabditoidea</taxon>
        <taxon>Rhabditidae</taxon>
        <taxon>Peloderinae</taxon>
        <taxon>Caenorhabditis</taxon>
    </lineage>
</organism>
<proteinExistence type="predicted"/>
<comment type="caution">
    <text evidence="3">The sequence shown here is derived from an EMBL/GenBank/DDBJ whole genome shotgun (WGS) entry which is preliminary data.</text>
</comment>
<accession>A0A8S1HS45</accession>
<feature type="region of interest" description="Disordered" evidence="1">
    <location>
        <begin position="100"/>
        <end position="119"/>
    </location>
</feature>
<evidence type="ECO:0000256" key="2">
    <source>
        <dbReference type="SAM" id="SignalP"/>
    </source>
</evidence>
<dbReference type="SUPFAM" id="SSF57501">
    <property type="entry name" value="Cystine-knot cytokines"/>
    <property type="match status" value="1"/>
</dbReference>
<keyword evidence="4" id="KW-1185">Reference proteome</keyword>
<name>A0A8S1HS45_9PELO</name>
<evidence type="ECO:0000313" key="4">
    <source>
        <dbReference type="Proteomes" id="UP000835052"/>
    </source>
</evidence>
<reference evidence="3" key="1">
    <citation type="submission" date="2020-10" db="EMBL/GenBank/DDBJ databases">
        <authorList>
            <person name="Kikuchi T."/>
        </authorList>
    </citation>
    <scope>NUCLEOTIDE SEQUENCE</scope>
    <source>
        <strain evidence="3">NKZ352</strain>
    </source>
</reference>
<dbReference type="Proteomes" id="UP000835052">
    <property type="component" value="Unassembled WGS sequence"/>
</dbReference>
<dbReference type="OrthoDB" id="5799079at2759"/>
<sequence>MAVSAFRLLSTLICLASSHVFSKKEAFFMMWTPAAVLGVFAASVAQVYSVEQDYAVQTGHISMNDSEITLLINSTYEIIEDYDISLTSNETEILELREKLPSSTTTSTATTTIEAPSTTKKPIRMHKIRRPVVDAPTSTTTATSTTANPCRKYSEAEKYKILEGHGGRNQMYMAASVDEAARNFAESVVVPTMATAPITLPFSDHVSKKASSNCDPRCELIKSVLEDEISRRNGSTWMAARMYADALNYSETEDSKIKSCFLGDFIPVGSCSELGESVSGTHESLCSDCHGLYMMSSNCFPRFFNAIKCNAQEMACIFDTFSDKAHGQCNMQTLSFKVLQNVGDEKCEEWSIQQIELPVACQCSLSRNSWLRSKPPKPF</sequence>
<dbReference type="PANTHER" id="PTHR33995:SF13">
    <property type="entry name" value="CTCK DOMAIN-CONTAINING PROTEIN"/>
    <property type="match status" value="1"/>
</dbReference>
<evidence type="ECO:0000256" key="1">
    <source>
        <dbReference type="SAM" id="MobiDB-lite"/>
    </source>
</evidence>
<dbReference type="AlphaFoldDB" id="A0A8S1HS45"/>
<feature type="compositionally biased region" description="Low complexity" evidence="1">
    <location>
        <begin position="101"/>
        <end position="119"/>
    </location>
</feature>